<feature type="region of interest" description="Disordered" evidence="1">
    <location>
        <begin position="242"/>
        <end position="291"/>
    </location>
</feature>
<proteinExistence type="predicted"/>
<dbReference type="Proteomes" id="UP000224317">
    <property type="component" value="Unassembled WGS sequence"/>
</dbReference>
<dbReference type="EMBL" id="PDYH01000033">
    <property type="protein sequence ID" value="PHU39995.1"/>
    <property type="molecule type" value="Genomic_DNA"/>
</dbReference>
<dbReference type="Pfam" id="PF02120">
    <property type="entry name" value="Flg_hook"/>
    <property type="match status" value="1"/>
</dbReference>
<protein>
    <recommendedName>
        <fullName evidence="2">Flagellar hook-length control protein-like C-terminal domain-containing protein</fullName>
    </recommendedName>
</protein>
<organism evidence="3 4">
    <name type="scientific">Pseudobutyrivibrio ruminis</name>
    <dbReference type="NCBI Taxonomy" id="46206"/>
    <lineage>
        <taxon>Bacteria</taxon>
        <taxon>Bacillati</taxon>
        <taxon>Bacillota</taxon>
        <taxon>Clostridia</taxon>
        <taxon>Lachnospirales</taxon>
        <taxon>Lachnospiraceae</taxon>
        <taxon>Pseudobutyrivibrio</taxon>
    </lineage>
</organism>
<dbReference type="AlphaFoldDB" id="A0A2G3EA20"/>
<dbReference type="InterPro" id="IPR021136">
    <property type="entry name" value="Flagellar_hook_control-like_C"/>
</dbReference>
<accession>A0A2G3EA20</accession>
<feature type="region of interest" description="Disordered" evidence="1">
    <location>
        <begin position="45"/>
        <end position="65"/>
    </location>
</feature>
<feature type="region of interest" description="Disordered" evidence="1">
    <location>
        <begin position="424"/>
        <end position="450"/>
    </location>
</feature>
<name>A0A2G3EA20_9FIRM</name>
<sequence length="483" mass="53492">MTSSNVSNLLIQVSQIDMSAVNDKMAVSKDKGLFEDTLKNVAGSGNPVDIKQAKPTKNTLDNKPFESGAIAKSVADRPENGQTADSSQVVEKVEAVAEEIKDVIKDELDITDEELEKAMETLGLTILDLFNPQSLAQLVTEITGETDSVALLMNDSFKNILDNVSTLTNQLLDDLKISFEEVKEIVLPELKSENLEINEELVKVDLPTENPSKLEEVLDDNQNLNPVEPQVVLTEQIKPMEGESVKPQQTIQTDINNPVEMKPQVDDNNNSSKQEFDFSKNAKTSNDTPKVTHEAPVVHENMVVGQQEAAIEYSVEQEVVTLPTGETVRAESIVNQLVEQAKVLTDAESTTMEMTLNPEGLGKIFMEVTQKGDVITAKIFTENDAVKQALENQMATLRTELNQNSTKVTSIEVSVGAHEFERNLEQNARDESRREEQMSKHSSKRNSRINLNSLDELSGIMSEEDMLIAQMMKDNGNTLDFQA</sequence>
<dbReference type="InterPro" id="IPR038610">
    <property type="entry name" value="FliK-like_C_sf"/>
</dbReference>
<evidence type="ECO:0000313" key="4">
    <source>
        <dbReference type="Proteomes" id="UP000224317"/>
    </source>
</evidence>
<evidence type="ECO:0000256" key="1">
    <source>
        <dbReference type="SAM" id="MobiDB-lite"/>
    </source>
</evidence>
<evidence type="ECO:0000313" key="3">
    <source>
        <dbReference type="EMBL" id="PHU39995.1"/>
    </source>
</evidence>
<reference evidence="3" key="1">
    <citation type="submission" date="2017-10" db="EMBL/GenBank/DDBJ databases">
        <title>Resolving the taxonomy of Roseburia spp., Eubacterium rectale and Agathobacter spp. through phylogenomic analysis.</title>
        <authorList>
            <person name="Sheridan P.O."/>
            <person name="Walker A.W."/>
            <person name="Duncan S.H."/>
            <person name="Scott K.P."/>
            <person name="Toole P.W.O."/>
            <person name="Luis P."/>
            <person name="Flint H.J."/>
        </authorList>
    </citation>
    <scope>NUCLEOTIDE SEQUENCE [LARGE SCALE GENOMIC DNA]</scope>
    <source>
        <strain evidence="3">JK10</strain>
    </source>
</reference>
<feature type="compositionally biased region" description="Polar residues" evidence="1">
    <location>
        <begin position="246"/>
        <end position="256"/>
    </location>
</feature>
<dbReference type="Gene3D" id="3.30.750.140">
    <property type="match status" value="1"/>
</dbReference>
<feature type="compositionally biased region" description="Basic and acidic residues" evidence="1">
    <location>
        <begin position="424"/>
        <end position="439"/>
    </location>
</feature>
<gene>
    <name evidence="3" type="ORF">CSX00_08810</name>
</gene>
<evidence type="ECO:0000259" key="2">
    <source>
        <dbReference type="Pfam" id="PF02120"/>
    </source>
</evidence>
<feature type="domain" description="Flagellar hook-length control protein-like C-terminal" evidence="2">
    <location>
        <begin position="339"/>
        <end position="417"/>
    </location>
</feature>
<dbReference type="RefSeq" id="WP_099413446.1">
    <property type="nucleotide sequence ID" value="NZ_PDYH01000033.1"/>
</dbReference>
<dbReference type="CDD" id="cd17470">
    <property type="entry name" value="T3SS_Flik_C"/>
    <property type="match status" value="1"/>
</dbReference>
<comment type="caution">
    <text evidence="3">The sequence shown here is derived from an EMBL/GenBank/DDBJ whole genome shotgun (WGS) entry which is preliminary data.</text>
</comment>
<keyword evidence="4" id="KW-1185">Reference proteome</keyword>